<dbReference type="InterPro" id="IPR004111">
    <property type="entry name" value="Repressor_TetR_C"/>
</dbReference>
<dbReference type="SUPFAM" id="SSF46689">
    <property type="entry name" value="Homeodomain-like"/>
    <property type="match status" value="1"/>
</dbReference>
<dbReference type="InterPro" id="IPR050109">
    <property type="entry name" value="HTH-type_TetR-like_transc_reg"/>
</dbReference>
<dbReference type="PANTHER" id="PTHR30055:SF151">
    <property type="entry name" value="TRANSCRIPTIONAL REGULATORY PROTEIN"/>
    <property type="match status" value="1"/>
</dbReference>
<dbReference type="SUPFAM" id="SSF48498">
    <property type="entry name" value="Tetracyclin repressor-like, C-terminal domain"/>
    <property type="match status" value="1"/>
</dbReference>
<sequence>MSNEHDPARVLALLWRTDTRPTRRGGPGVDRIVAAAVALADADGLAALSMRRVAQALGVGTMSLYTHVPGKAELVEAMVDAVSASTPREPVGGGWRERLEAVARDNRALLLRHPWLLDAPLHRAVLGPGTIGKYEHELGAVDGIGLDEVEMDAVLTLVLGHVRATARAAVDAERARAGSGVGDERWWAEVGPALAAVLDEERYPLAVRVGAAAGAAHRAPHDAEHAFAFGLRRVLDGVAALVSSRARA</sequence>
<dbReference type="InterPro" id="IPR001647">
    <property type="entry name" value="HTH_TetR"/>
</dbReference>
<gene>
    <name evidence="6" type="ORF">CNX65_17235</name>
</gene>
<feature type="domain" description="HTH tetR-type" evidence="5">
    <location>
        <begin position="26"/>
        <end position="86"/>
    </location>
</feature>
<dbReference type="AlphaFoldDB" id="A0A290Z755"/>
<keyword evidence="7" id="KW-1185">Reference proteome</keyword>
<dbReference type="EMBL" id="CP023445">
    <property type="protein sequence ID" value="ATE54809.1"/>
    <property type="molecule type" value="Genomic_DNA"/>
</dbReference>
<evidence type="ECO:0000256" key="2">
    <source>
        <dbReference type="ARBA" id="ARBA00023125"/>
    </source>
</evidence>
<evidence type="ECO:0000256" key="3">
    <source>
        <dbReference type="ARBA" id="ARBA00023163"/>
    </source>
</evidence>
<keyword evidence="1" id="KW-0805">Transcription regulation</keyword>
<evidence type="ECO:0000256" key="4">
    <source>
        <dbReference type="PROSITE-ProRule" id="PRU00335"/>
    </source>
</evidence>
<dbReference type="KEGG" id="apre:CNX65_17235"/>
<dbReference type="InterPro" id="IPR009057">
    <property type="entry name" value="Homeodomain-like_sf"/>
</dbReference>
<dbReference type="InterPro" id="IPR036271">
    <property type="entry name" value="Tet_transcr_reg_TetR-rel_C_sf"/>
</dbReference>
<dbReference type="PANTHER" id="PTHR30055">
    <property type="entry name" value="HTH-TYPE TRANSCRIPTIONAL REGULATOR RUTR"/>
    <property type="match status" value="1"/>
</dbReference>
<evidence type="ECO:0000256" key="1">
    <source>
        <dbReference type="ARBA" id="ARBA00023015"/>
    </source>
</evidence>
<dbReference type="GO" id="GO:0000976">
    <property type="term" value="F:transcription cis-regulatory region binding"/>
    <property type="evidence" value="ECO:0007669"/>
    <property type="project" value="TreeGrafter"/>
</dbReference>
<evidence type="ECO:0000313" key="6">
    <source>
        <dbReference type="EMBL" id="ATE54809.1"/>
    </source>
</evidence>
<dbReference type="Proteomes" id="UP000218505">
    <property type="component" value="Chromosome"/>
</dbReference>
<dbReference type="GO" id="GO:0045892">
    <property type="term" value="P:negative regulation of DNA-templated transcription"/>
    <property type="evidence" value="ECO:0007669"/>
    <property type="project" value="InterPro"/>
</dbReference>
<proteinExistence type="predicted"/>
<dbReference type="PROSITE" id="PS50977">
    <property type="entry name" value="HTH_TETR_2"/>
    <property type="match status" value="1"/>
</dbReference>
<evidence type="ECO:0000259" key="5">
    <source>
        <dbReference type="PROSITE" id="PS50977"/>
    </source>
</evidence>
<dbReference type="Gene3D" id="1.10.10.60">
    <property type="entry name" value="Homeodomain-like"/>
    <property type="match status" value="1"/>
</dbReference>
<reference evidence="6" key="1">
    <citation type="submission" date="2017-09" db="EMBL/GenBank/DDBJ databases">
        <title>Complete Genome Sequence of ansamitocin-producing Bacterium Actinosynnema pretiosum X47.</title>
        <authorList>
            <person name="Cao G."/>
            <person name="Zong G."/>
            <person name="Zhong C."/>
            <person name="Fu J."/>
        </authorList>
    </citation>
    <scope>NUCLEOTIDE SEQUENCE [LARGE SCALE GENOMIC DNA]</scope>
    <source>
        <strain evidence="6">X47</strain>
    </source>
</reference>
<keyword evidence="3" id="KW-0804">Transcription</keyword>
<dbReference type="RefSeq" id="WP_096494320.1">
    <property type="nucleotide sequence ID" value="NZ_CP023445.1"/>
</dbReference>
<dbReference type="Pfam" id="PF02909">
    <property type="entry name" value="TetR_C_1"/>
    <property type="match status" value="1"/>
</dbReference>
<dbReference type="Gene3D" id="1.10.357.10">
    <property type="entry name" value="Tetracycline Repressor, domain 2"/>
    <property type="match status" value="1"/>
</dbReference>
<evidence type="ECO:0000313" key="7">
    <source>
        <dbReference type="Proteomes" id="UP000218505"/>
    </source>
</evidence>
<protein>
    <submittedName>
        <fullName evidence="6">TetR family transcriptional regulator</fullName>
    </submittedName>
</protein>
<keyword evidence="2 4" id="KW-0238">DNA-binding</keyword>
<accession>A0A290Z755</accession>
<name>A0A290Z755_9PSEU</name>
<feature type="DNA-binding region" description="H-T-H motif" evidence="4">
    <location>
        <begin position="49"/>
        <end position="68"/>
    </location>
</feature>
<dbReference type="GO" id="GO:0003700">
    <property type="term" value="F:DNA-binding transcription factor activity"/>
    <property type="evidence" value="ECO:0007669"/>
    <property type="project" value="TreeGrafter"/>
</dbReference>
<dbReference type="Pfam" id="PF00440">
    <property type="entry name" value="TetR_N"/>
    <property type="match status" value="1"/>
</dbReference>
<organism evidence="6 7">
    <name type="scientific">Actinosynnema pretiosum</name>
    <dbReference type="NCBI Taxonomy" id="42197"/>
    <lineage>
        <taxon>Bacteria</taxon>
        <taxon>Bacillati</taxon>
        <taxon>Actinomycetota</taxon>
        <taxon>Actinomycetes</taxon>
        <taxon>Pseudonocardiales</taxon>
        <taxon>Pseudonocardiaceae</taxon>
        <taxon>Actinosynnema</taxon>
    </lineage>
</organism>